<keyword evidence="1" id="KW-0812">Transmembrane</keyword>
<keyword evidence="1" id="KW-0472">Membrane</keyword>
<dbReference type="Proteomes" id="UP000295468">
    <property type="component" value="Unassembled WGS sequence"/>
</dbReference>
<feature type="transmembrane region" description="Helical" evidence="1">
    <location>
        <begin position="475"/>
        <end position="497"/>
    </location>
</feature>
<protein>
    <submittedName>
        <fullName evidence="2">Uncharacterized protein</fullName>
    </submittedName>
</protein>
<feature type="transmembrane region" description="Helical" evidence="1">
    <location>
        <begin position="130"/>
        <end position="151"/>
    </location>
</feature>
<dbReference type="OrthoDB" id="1522258at2"/>
<evidence type="ECO:0000256" key="1">
    <source>
        <dbReference type="SAM" id="Phobius"/>
    </source>
</evidence>
<evidence type="ECO:0000313" key="2">
    <source>
        <dbReference type="EMBL" id="TDQ32577.1"/>
    </source>
</evidence>
<feature type="transmembrane region" description="Helical" evidence="1">
    <location>
        <begin position="235"/>
        <end position="251"/>
    </location>
</feature>
<feature type="transmembrane region" description="Helical" evidence="1">
    <location>
        <begin position="263"/>
        <end position="280"/>
    </location>
</feature>
<evidence type="ECO:0000313" key="3">
    <source>
        <dbReference type="Proteomes" id="UP000295468"/>
    </source>
</evidence>
<accession>A0A4R6TQK6</accession>
<sequence length="653" mass="74728">MIDPVLIGPLKCFLLLAASALVYSLVHKRAVFSGKKDLRMRNAILMGSFLPFIVFVLFLFHLYDKFIILVIITGAILTPANFWNSRRISVAAQFRSWKRNTLLKIISIQQGGGKNYLQGLKDVFTVKKGWDAGILLMWIGAFITLFSRYHIRESDNYTLSELWLENLKMVRGINEGTWYIGNNIIPAELFLVNLYHRLTGIGEEMALHTFGLIENFLIAILLFWCVAKISASRYLIPFIAVLFYALAYPLLPINISLFLEHNSLNLAICLVLASLIFLIYPSTMYKNNRKYFGSLVLIFAATSIFHLFTALIVIPLILLCTVLFIKKRNLQYVGSAVLAWLTALFIISLVYAGICWTMHWSFYEFIMKEMITVNAYQDLSHLWVPVDDLFNLYRWLFYITLFLLAVIWWKKKYIPRALLISATASIIMIALPSQELQFLDQAMLFQLTSIFLVLAGASFLGAIQQLTPKPERSQGMLYPLGLGVMGLIVMFASIFTLPVEKSTHHTLNKELLGVYEDLSTSHLPFTYAVVNANYGLNLSISEHHFISYSSFLDGYKEKDSLYYHYRSDTKYLKNNPGLILPESVFVIITDSSDENYSDRLMTSKVDRIAIEEILKELKNRGRTVREHFSGSYLKVFEIINTPRASEVQQMVIG</sequence>
<feature type="transmembrane region" description="Helical" evidence="1">
    <location>
        <begin position="443"/>
        <end position="463"/>
    </location>
</feature>
<gene>
    <name evidence="2" type="ORF">CLV82_0410</name>
</gene>
<dbReference type="AlphaFoldDB" id="A0A4R6TQK6"/>
<feature type="transmembrane region" description="Helical" evidence="1">
    <location>
        <begin position="392"/>
        <end position="409"/>
    </location>
</feature>
<feature type="transmembrane region" description="Helical" evidence="1">
    <location>
        <begin position="292"/>
        <end position="325"/>
    </location>
</feature>
<keyword evidence="1" id="KW-1133">Transmembrane helix</keyword>
<feature type="transmembrane region" description="Helical" evidence="1">
    <location>
        <begin position="6"/>
        <end position="26"/>
    </location>
</feature>
<feature type="transmembrane region" description="Helical" evidence="1">
    <location>
        <begin position="176"/>
        <end position="195"/>
    </location>
</feature>
<feature type="transmembrane region" description="Helical" evidence="1">
    <location>
        <begin position="66"/>
        <end position="83"/>
    </location>
</feature>
<feature type="transmembrane region" description="Helical" evidence="1">
    <location>
        <begin position="207"/>
        <end position="229"/>
    </location>
</feature>
<dbReference type="EMBL" id="SNYI01000001">
    <property type="protein sequence ID" value="TDQ32577.1"/>
    <property type="molecule type" value="Genomic_DNA"/>
</dbReference>
<reference evidence="2 3" key="1">
    <citation type="submission" date="2019-03" db="EMBL/GenBank/DDBJ databases">
        <title>Genomic Encyclopedia of Archaeal and Bacterial Type Strains, Phase II (KMG-II): from individual species to whole genera.</title>
        <authorList>
            <person name="Goeker M."/>
        </authorList>
    </citation>
    <scope>NUCLEOTIDE SEQUENCE [LARGE SCALE GENOMIC DNA]</scope>
    <source>
        <strain evidence="2 3">DSM 18435</strain>
    </source>
</reference>
<proteinExistence type="predicted"/>
<organism evidence="2 3">
    <name type="scientific">Zeaxanthinibacter enoshimensis</name>
    <dbReference type="NCBI Taxonomy" id="392009"/>
    <lineage>
        <taxon>Bacteria</taxon>
        <taxon>Pseudomonadati</taxon>
        <taxon>Bacteroidota</taxon>
        <taxon>Flavobacteriia</taxon>
        <taxon>Flavobacteriales</taxon>
        <taxon>Flavobacteriaceae</taxon>
        <taxon>Zeaxanthinibacter</taxon>
    </lineage>
</organism>
<feature type="transmembrane region" description="Helical" evidence="1">
    <location>
        <begin position="414"/>
        <end position="431"/>
    </location>
</feature>
<dbReference type="RefSeq" id="WP_133642626.1">
    <property type="nucleotide sequence ID" value="NZ_SNYI01000001.1"/>
</dbReference>
<name>A0A4R6TQK6_9FLAO</name>
<keyword evidence="3" id="KW-1185">Reference proteome</keyword>
<feature type="transmembrane region" description="Helical" evidence="1">
    <location>
        <begin position="38"/>
        <end position="60"/>
    </location>
</feature>
<feature type="transmembrane region" description="Helical" evidence="1">
    <location>
        <begin position="337"/>
        <end position="360"/>
    </location>
</feature>
<comment type="caution">
    <text evidence="2">The sequence shown here is derived from an EMBL/GenBank/DDBJ whole genome shotgun (WGS) entry which is preliminary data.</text>
</comment>